<proteinExistence type="predicted"/>
<feature type="compositionally biased region" description="Polar residues" evidence="1">
    <location>
        <begin position="353"/>
        <end position="374"/>
    </location>
</feature>
<evidence type="ECO:0000313" key="2">
    <source>
        <dbReference type="EMBL" id="TPP66590.1"/>
    </source>
</evidence>
<gene>
    <name evidence="2" type="ORF">FGIG_07905</name>
</gene>
<feature type="compositionally biased region" description="Basic and acidic residues" evidence="1">
    <location>
        <begin position="252"/>
        <end position="267"/>
    </location>
</feature>
<feature type="compositionally biased region" description="Polar residues" evidence="1">
    <location>
        <begin position="268"/>
        <end position="284"/>
    </location>
</feature>
<feature type="compositionally biased region" description="Polar residues" evidence="1">
    <location>
        <begin position="152"/>
        <end position="169"/>
    </location>
</feature>
<reference evidence="2 3" key="1">
    <citation type="submission" date="2019-04" db="EMBL/GenBank/DDBJ databases">
        <title>Annotation for the trematode Fasciola gigantica.</title>
        <authorList>
            <person name="Choi Y.-J."/>
        </authorList>
    </citation>
    <scope>NUCLEOTIDE SEQUENCE [LARGE SCALE GENOMIC DNA]</scope>
    <source>
        <strain evidence="2">Uganda_cow_1</strain>
    </source>
</reference>
<sequence length="551" mass="61492">MNVVMQIMSKIRTKTLISSPIISDSEDTSSDVGCSGRFAVWRLRCDARIAKERLRRQIRRSKTHVEGHVCYPWLRRLFFHLSHYFPNLHTTRNPAQRMNTRGGINVKRTGTGGVQQSTGKTQKLNTNGRRAEQIISAGQPSIIVVQANPLSESHSPYNSSPQTSPLSGNESRRKSLSPNSNRPQEKRVTSNPKRRPLQRQKISDTPDFDQFFTRSEFALGENKFSTAIPSTYAASSTRDLDQDSFVARRTFEYKPESTSHRNPRDHLINSSTQESMGQEEQTFPITRAKSRSKTSSSRQPPVSPRISGRRGPGIAALQLQNSDSQASSSLDPSNIWSEMPDLYDNEVTSPINSQAGPPLLNSQSRVHMSSTTRSVGPRAQPYLAPGLIKDLKRKGVGTNLNTHSRRGDIYHICSGEANFEPPPAHMFQPRSFDSPIPMGMFESQKACSLIASPRRAIHRQLQCCSQQSSDSPQLILPSFTVDSTDDVLPYRMGESLEQQDSRPKGGAGNISYSPNAEDINYHGTYRRYSDNPTGHTRHTPQASISIESGRE</sequence>
<name>A0A504ZBH2_FASGI</name>
<keyword evidence="3" id="KW-1185">Reference proteome</keyword>
<dbReference type="Proteomes" id="UP000316759">
    <property type="component" value="Unassembled WGS sequence"/>
</dbReference>
<feature type="region of interest" description="Disordered" evidence="1">
    <location>
        <begin position="252"/>
        <end position="311"/>
    </location>
</feature>
<feature type="region of interest" description="Disordered" evidence="1">
    <location>
        <begin position="92"/>
        <end position="126"/>
    </location>
</feature>
<feature type="region of interest" description="Disordered" evidence="1">
    <location>
        <begin position="494"/>
        <end position="551"/>
    </location>
</feature>
<protein>
    <submittedName>
        <fullName evidence="2">Uncharacterized protein</fullName>
    </submittedName>
</protein>
<feature type="region of interest" description="Disordered" evidence="1">
    <location>
        <begin position="152"/>
        <end position="208"/>
    </location>
</feature>
<dbReference type="AlphaFoldDB" id="A0A504ZBH2"/>
<comment type="caution">
    <text evidence="2">The sequence shown here is derived from an EMBL/GenBank/DDBJ whole genome shotgun (WGS) entry which is preliminary data.</text>
</comment>
<feature type="compositionally biased region" description="Polar residues" evidence="1">
    <location>
        <begin position="530"/>
        <end position="551"/>
    </location>
</feature>
<dbReference type="OrthoDB" id="6284480at2759"/>
<accession>A0A504ZBH2</accession>
<organism evidence="2 3">
    <name type="scientific">Fasciola gigantica</name>
    <name type="common">Giant liver fluke</name>
    <dbReference type="NCBI Taxonomy" id="46835"/>
    <lineage>
        <taxon>Eukaryota</taxon>
        <taxon>Metazoa</taxon>
        <taxon>Spiralia</taxon>
        <taxon>Lophotrochozoa</taxon>
        <taxon>Platyhelminthes</taxon>
        <taxon>Trematoda</taxon>
        <taxon>Digenea</taxon>
        <taxon>Plagiorchiida</taxon>
        <taxon>Echinostomata</taxon>
        <taxon>Echinostomatoidea</taxon>
        <taxon>Fasciolidae</taxon>
        <taxon>Fasciola</taxon>
    </lineage>
</organism>
<feature type="compositionally biased region" description="Polar residues" evidence="1">
    <location>
        <begin position="114"/>
        <end position="126"/>
    </location>
</feature>
<dbReference type="EMBL" id="SUNJ01001621">
    <property type="protein sequence ID" value="TPP66590.1"/>
    <property type="molecule type" value="Genomic_DNA"/>
</dbReference>
<evidence type="ECO:0000313" key="3">
    <source>
        <dbReference type="Proteomes" id="UP000316759"/>
    </source>
</evidence>
<evidence type="ECO:0000256" key="1">
    <source>
        <dbReference type="SAM" id="MobiDB-lite"/>
    </source>
</evidence>
<feature type="region of interest" description="Disordered" evidence="1">
    <location>
        <begin position="353"/>
        <end position="381"/>
    </location>
</feature>